<organism evidence="2 3">
    <name type="scientific">Chrysochromulina ericina virus CeV-01B</name>
    <dbReference type="NCBI Taxonomy" id="3070830"/>
    <lineage>
        <taxon>Viruses</taxon>
        <taxon>Varidnaviria</taxon>
        <taxon>Bamfordvirae</taxon>
        <taxon>Nucleocytoviricota</taxon>
        <taxon>Megaviricetes</taxon>
        <taxon>Imitervirales</taxon>
        <taxon>Mesomimiviridae</taxon>
        <taxon>Tethysvirus</taxon>
        <taxon>Tethysvirus raunefjordenense</taxon>
    </lineage>
</organism>
<reference evidence="2 3" key="1">
    <citation type="journal article" date="2015" name="Genome Announc.">
        <title>The 474-Kilobase-Pair Complete Genome Sequence of CeV-01B, a Virus Infecting Haptolina (Chrysochromulina) ericina (Prymnesiophyceae).</title>
        <authorList>
            <person name="Gallot-Lavallee L."/>
            <person name="Pagarete A."/>
            <person name="Legendre M."/>
            <person name="Santini S."/>
            <person name="Sandaa R.A."/>
            <person name="Himmelbauer H."/>
            <person name="Ogata H."/>
            <person name="Bratbak G."/>
            <person name="Claverie J.M."/>
        </authorList>
    </citation>
    <scope>NUCLEOTIDE SEQUENCE [LARGE SCALE GENOMIC DNA]</scope>
    <source>
        <strain evidence="2">CeV-01B</strain>
    </source>
</reference>
<feature type="compositionally biased region" description="Polar residues" evidence="1">
    <location>
        <begin position="375"/>
        <end position="386"/>
    </location>
</feature>
<dbReference type="InterPro" id="IPR043910">
    <property type="entry name" value="DUF5767"/>
</dbReference>
<feature type="compositionally biased region" description="Low complexity" evidence="1">
    <location>
        <begin position="455"/>
        <end position="472"/>
    </location>
</feature>
<feature type="region of interest" description="Disordered" evidence="1">
    <location>
        <begin position="18"/>
        <end position="37"/>
    </location>
</feature>
<name>A0A0N9R3N8_9VIRU</name>
<dbReference type="OrthoDB" id="6722at10239"/>
<evidence type="ECO:0000313" key="2">
    <source>
        <dbReference type="EMBL" id="ALH23235.1"/>
    </source>
</evidence>
<accession>A0A0N9R3N8</accession>
<dbReference type="EMBL" id="KT820662">
    <property type="protein sequence ID" value="ALH23235.1"/>
    <property type="molecule type" value="Genomic_DNA"/>
</dbReference>
<dbReference type="Proteomes" id="UP000203826">
    <property type="component" value="Segment"/>
</dbReference>
<sequence length="478" mass="53026">MSDLEPVVIELNSRDNKSDINLSTKTEPMLGKQPSVNFGGGIELLMNEKKRGGSTNDVGLGELSELENELNDLSVDIDKKSSEISRLSLFNNAINSLSDTKDDNISIENTTSQKAINLGNDSSNLGEQTAGSININKTWDGYGKVNPIPVVSDEAAMTREELVREKFKFLRRLEDLERKGANLTKKYTMDSPLQELQGEYEMIIAEREKTNSVKFQGKMLMACVTGLEFLNNKFDPFDLKIDGWGEQVNENINDYDEIFQELHDKYKSKAKLAPELKLLFQLGGSAIMVHMTNTMFKSALPGMDDIMKQNPELMQQFTQAAVNSMGESNPGFGNFMNNFVPGNNDIPTPNMGTPPPPLQTQTAKSQRYAPPTNRPDLTSSKTQAGISIQEKFSPFDEQQHIKTPAPQKRAEMKGPSDISQLLSGLKSKQVNVTAGNNEERDPSTVSISELKELTSQKQPKSNRKQSSSKSNNTISLDL</sequence>
<keyword evidence="3" id="KW-1185">Reference proteome</keyword>
<dbReference type="KEGG" id="vg:26049196"/>
<protein>
    <submittedName>
        <fullName evidence="2">Uncharacterized protein</fullName>
    </submittedName>
</protein>
<dbReference type="Pfam" id="PF19071">
    <property type="entry name" value="DUF5767"/>
    <property type="match status" value="1"/>
</dbReference>
<evidence type="ECO:0000256" key="1">
    <source>
        <dbReference type="SAM" id="MobiDB-lite"/>
    </source>
</evidence>
<evidence type="ECO:0000313" key="3">
    <source>
        <dbReference type="Proteomes" id="UP000203826"/>
    </source>
</evidence>
<feature type="compositionally biased region" description="Polar residues" evidence="1">
    <location>
        <begin position="417"/>
        <end position="436"/>
    </location>
</feature>
<gene>
    <name evidence="2" type="ORF">ceV_329</name>
</gene>
<feature type="region of interest" description="Disordered" evidence="1">
    <location>
        <begin position="336"/>
        <end position="478"/>
    </location>
</feature>
<proteinExistence type="predicted"/>